<dbReference type="AlphaFoldDB" id="A0A6T8SQA3"/>
<gene>
    <name evidence="3" type="ORF">CLEI1391_LOCUS10722</name>
    <name evidence="4" type="ORF">CLEI1391_LOCUS10723</name>
</gene>
<evidence type="ECO:0000313" key="4">
    <source>
        <dbReference type="EMBL" id="CAD8682505.1"/>
    </source>
</evidence>
<dbReference type="Pfam" id="PF03372">
    <property type="entry name" value="Exo_endo_phos"/>
    <property type="match status" value="1"/>
</dbReference>
<protein>
    <recommendedName>
        <fullName evidence="2">Endonuclease/exonuclease/phosphatase domain-containing protein</fullName>
    </recommendedName>
</protein>
<dbReference type="GO" id="GO:0016020">
    <property type="term" value="C:membrane"/>
    <property type="evidence" value="ECO:0007669"/>
    <property type="project" value="GOC"/>
</dbReference>
<dbReference type="SUPFAM" id="SSF56219">
    <property type="entry name" value="DNase I-like"/>
    <property type="match status" value="1"/>
</dbReference>
<proteinExistence type="predicted"/>
<dbReference type="PANTHER" id="PTHR14859:SF1">
    <property type="entry name" value="PGAP2-INTERACTING PROTEIN"/>
    <property type="match status" value="1"/>
</dbReference>
<accession>A0A6T8SQA3</accession>
<reference evidence="4" key="1">
    <citation type="submission" date="2021-01" db="EMBL/GenBank/DDBJ databases">
        <authorList>
            <person name="Corre E."/>
            <person name="Pelletier E."/>
            <person name="Niang G."/>
            <person name="Scheremetjew M."/>
            <person name="Finn R."/>
            <person name="Kale V."/>
            <person name="Holt S."/>
            <person name="Cochrane G."/>
            <person name="Meng A."/>
            <person name="Brown T."/>
            <person name="Cohen L."/>
        </authorList>
    </citation>
    <scope>NUCLEOTIDE SEQUENCE</scope>
    <source>
        <strain evidence="4">SAG 11-49</strain>
    </source>
</reference>
<dbReference type="GO" id="GO:0006506">
    <property type="term" value="P:GPI anchor biosynthetic process"/>
    <property type="evidence" value="ECO:0007669"/>
    <property type="project" value="TreeGrafter"/>
</dbReference>
<sequence>MAEAQAAGVEPPKCPRDPPADLPKPGEIKVYDFRTEEAKSAAQAARSGKPGATGKTVKVVQWNIERGYKLPQIIEELKQIDADVLALQEIDIHCERSQWEDTGVAIAKALGLQYAFLCEFEELWSPVRDPDAQGGGVHGNALLSKYDLTDLRVVEHEHHPIDWEAPEHPLCKKEPRHGKRLTLAGTALTPQGPLLVYSVHLEVFCGMLARMRQYSDVLLDVRKVDAAGGPKHQVICGDLNTQANSLARLSANYCTDRMRWRTLGWFEAEVWDRHVFGCMEDPAQPEKHSKWLEGAGLDVATCKTLVNPGFKDPWDPRRDITIDLIKYRWLGFRLMTGKLDWVLTRNMRVTSKAMGNDEYDKSDHKWLLVEVEFDQV</sequence>
<feature type="compositionally biased region" description="Basic and acidic residues" evidence="1">
    <location>
        <begin position="13"/>
        <end position="26"/>
    </location>
</feature>
<dbReference type="InterPro" id="IPR005135">
    <property type="entry name" value="Endo/exonuclease/phosphatase"/>
</dbReference>
<dbReference type="PANTHER" id="PTHR14859">
    <property type="entry name" value="CALCOFLUOR WHITE HYPERSENSITIVE PROTEIN PRECURSOR"/>
    <property type="match status" value="1"/>
</dbReference>
<evidence type="ECO:0000259" key="2">
    <source>
        <dbReference type="Pfam" id="PF03372"/>
    </source>
</evidence>
<feature type="domain" description="Endonuclease/exonuclease/phosphatase" evidence="2">
    <location>
        <begin position="60"/>
        <end position="364"/>
    </location>
</feature>
<dbReference type="Gene3D" id="3.60.10.10">
    <property type="entry name" value="Endonuclease/exonuclease/phosphatase"/>
    <property type="match status" value="1"/>
</dbReference>
<evidence type="ECO:0000256" key="1">
    <source>
        <dbReference type="SAM" id="MobiDB-lite"/>
    </source>
</evidence>
<feature type="region of interest" description="Disordered" evidence="1">
    <location>
        <begin position="1"/>
        <end position="26"/>
    </location>
</feature>
<dbReference type="InterPro" id="IPR036691">
    <property type="entry name" value="Endo/exonu/phosph_ase_sf"/>
</dbReference>
<organism evidence="4">
    <name type="scientific">Chlamydomonas leiostraca</name>
    <dbReference type="NCBI Taxonomy" id="1034604"/>
    <lineage>
        <taxon>Eukaryota</taxon>
        <taxon>Viridiplantae</taxon>
        <taxon>Chlorophyta</taxon>
        <taxon>core chlorophytes</taxon>
        <taxon>Chlorophyceae</taxon>
        <taxon>CS clade</taxon>
        <taxon>Chlamydomonadales</taxon>
        <taxon>Chlamydomonadaceae</taxon>
        <taxon>Chlamydomonas</taxon>
    </lineage>
</organism>
<name>A0A6T8SQA3_9CHLO</name>
<dbReference type="GO" id="GO:0003824">
    <property type="term" value="F:catalytic activity"/>
    <property type="evidence" value="ECO:0007669"/>
    <property type="project" value="InterPro"/>
</dbReference>
<dbReference type="EMBL" id="HBFB01019098">
    <property type="protein sequence ID" value="CAD8682503.1"/>
    <property type="molecule type" value="Transcribed_RNA"/>
</dbReference>
<evidence type="ECO:0000313" key="3">
    <source>
        <dbReference type="EMBL" id="CAD8682503.1"/>
    </source>
</evidence>
<dbReference type="EMBL" id="HBFB01019099">
    <property type="protein sequence ID" value="CAD8682505.1"/>
    <property type="molecule type" value="Transcribed_RNA"/>
</dbReference>
<dbReference type="InterPro" id="IPR051916">
    <property type="entry name" value="GPI-anchor_lipid_remodeler"/>
</dbReference>